<evidence type="ECO:0000256" key="3">
    <source>
        <dbReference type="ARBA" id="ARBA00022630"/>
    </source>
</evidence>
<evidence type="ECO:0000256" key="5">
    <source>
        <dbReference type="ARBA" id="ARBA00023235"/>
    </source>
</evidence>
<sequence length="390" mass="45024">MSNFNKAMEAVSKARVIVVGSGLTGAVLANQLSNSYNVVVIEKREHVAGNVYTELDEETNIHVHKYGAHIFHTSQKWVWDFVNQFGKFNNYRHHVLADYGGNLFSLPFSLKTYSEIYGVRVTPQNFDKIVGPSITEMTDPKNLKEKAISTIGKHAYRILVEDYTKKQWGVDPEKLPASVIGRLPVRRNYDTRYFNDEFEGIPVNGYTHMVEGMLEGIPVFTGVDWFDVRDHVRDDQFVIYTGEIDKFFDYKHGKLTWRSVRFEHERHKEQDHQGIAVMNYTGLDKNYTRIIEHKHFNPDRDTKGTIVSKEYSCAPGNGIDPYYPVNLAEDKLKLALYKTEEEKIKDNVYIGGRLGKYAYFDMAPAISLAFRDLNNEIWEKVEKLQKKAQS</sequence>
<dbReference type="Pfam" id="PF13450">
    <property type="entry name" value="NAD_binding_8"/>
    <property type="match status" value="1"/>
</dbReference>
<dbReference type="InterPro" id="IPR004379">
    <property type="entry name" value="UDP-GALP_mutase"/>
</dbReference>
<reference evidence="7 8" key="1">
    <citation type="submission" date="2017-06" db="EMBL/GenBank/DDBJ databases">
        <authorList>
            <person name="Kim H.J."/>
            <person name="Triplett B.A."/>
        </authorList>
    </citation>
    <scope>NUCLEOTIDE SEQUENCE [LARGE SCALE GENOMIC DNA]</scope>
</reference>
<keyword evidence="8" id="KW-1185">Reference proteome</keyword>
<dbReference type="PANTHER" id="PTHR21197">
    <property type="entry name" value="UDP-GALACTOPYRANOSE MUTASE"/>
    <property type="match status" value="1"/>
</dbReference>
<accession>A0A223VZK3</accession>
<dbReference type="KEGG" id="vg:77939005"/>
<feature type="domain" description="UDP-galactopyranose mutase C-terminal" evidence="6">
    <location>
        <begin position="159"/>
        <end position="359"/>
    </location>
</feature>
<keyword evidence="3" id="KW-0285">Flavoprotein</keyword>
<keyword evidence="4" id="KW-0274">FAD</keyword>
<organism evidence="7 8">
    <name type="scientific">Agrobacterium phage Atu_ph04</name>
    <dbReference type="NCBI Taxonomy" id="2024263"/>
    <lineage>
        <taxon>Viruses</taxon>
        <taxon>Duplodnaviria</taxon>
        <taxon>Heunggongvirae</taxon>
        <taxon>Uroviricota</taxon>
        <taxon>Caudoviricetes</taxon>
        <taxon>Pootjesviridae</taxon>
        <taxon>Rollinsvirus</taxon>
        <taxon>Rollinsvirus ph04</taxon>
    </lineage>
</organism>
<dbReference type="SUPFAM" id="SSF54373">
    <property type="entry name" value="FAD-linked reductases, C-terminal domain"/>
    <property type="match status" value="1"/>
</dbReference>
<dbReference type="GeneID" id="77939005"/>
<comment type="similarity">
    <text evidence="2">Belongs to the UDP-galactopyranose/dTDP-fucopyranose mutase family.</text>
</comment>
<dbReference type="SUPFAM" id="SSF51971">
    <property type="entry name" value="Nucleotide-binding domain"/>
    <property type="match status" value="1"/>
</dbReference>
<dbReference type="EMBL" id="MF403007">
    <property type="protein sequence ID" value="ASV44590.1"/>
    <property type="molecule type" value="Genomic_DNA"/>
</dbReference>
<dbReference type="GO" id="GO:0050660">
    <property type="term" value="F:flavin adenine dinucleotide binding"/>
    <property type="evidence" value="ECO:0007669"/>
    <property type="project" value="TreeGrafter"/>
</dbReference>
<protein>
    <submittedName>
        <fullName evidence="7">UDP-galactopyranose mutase</fullName>
        <ecNumber evidence="7">5.4.99.9</ecNumber>
    </submittedName>
</protein>
<evidence type="ECO:0000256" key="1">
    <source>
        <dbReference type="ARBA" id="ARBA00001974"/>
    </source>
</evidence>
<evidence type="ECO:0000313" key="8">
    <source>
        <dbReference type="Proteomes" id="UP000226396"/>
    </source>
</evidence>
<evidence type="ECO:0000313" key="7">
    <source>
        <dbReference type="EMBL" id="ASV44590.1"/>
    </source>
</evidence>
<dbReference type="NCBIfam" id="TIGR00031">
    <property type="entry name" value="UDP-GALP_mutase"/>
    <property type="match status" value="1"/>
</dbReference>
<proteinExistence type="inferred from homology"/>
<dbReference type="Proteomes" id="UP000226396">
    <property type="component" value="Segment"/>
</dbReference>
<name>A0A223VZK3_9CAUD</name>
<evidence type="ECO:0000256" key="2">
    <source>
        <dbReference type="ARBA" id="ARBA00009321"/>
    </source>
</evidence>
<dbReference type="RefSeq" id="YP_010662940.1">
    <property type="nucleotide sequence ID" value="NC_070890.1"/>
</dbReference>
<comment type="cofactor">
    <cofactor evidence="1">
        <name>FAD</name>
        <dbReference type="ChEBI" id="CHEBI:57692"/>
    </cofactor>
</comment>
<evidence type="ECO:0000259" key="6">
    <source>
        <dbReference type="Pfam" id="PF03275"/>
    </source>
</evidence>
<evidence type="ECO:0000256" key="4">
    <source>
        <dbReference type="ARBA" id="ARBA00022827"/>
    </source>
</evidence>
<dbReference type="Gene3D" id="3.40.50.720">
    <property type="entry name" value="NAD(P)-binding Rossmann-like Domain"/>
    <property type="match status" value="3"/>
</dbReference>
<dbReference type="GO" id="GO:0008767">
    <property type="term" value="F:UDP-galactopyranose mutase activity"/>
    <property type="evidence" value="ECO:0007669"/>
    <property type="project" value="UniProtKB-EC"/>
</dbReference>
<dbReference type="PANTHER" id="PTHR21197:SF0">
    <property type="entry name" value="UDP-GALACTOPYRANOSE MUTASE"/>
    <property type="match status" value="1"/>
</dbReference>
<dbReference type="InterPro" id="IPR015899">
    <property type="entry name" value="UDP-GalPyranose_mutase_C"/>
</dbReference>
<keyword evidence="5 7" id="KW-0413">Isomerase</keyword>
<dbReference type="EC" id="5.4.99.9" evidence="7"/>
<dbReference type="Pfam" id="PF03275">
    <property type="entry name" value="GLF"/>
    <property type="match status" value="1"/>
</dbReference>